<sequence length="581" mass="65311">MRAIQPTATMEPETDVEMTDASVVDQNAYMGDAPVRPQHSRPARPSQIPSDVRNWPSFETIGADNAAGQKAYREDFNAMFSPGLPSQARSNPVRRGHRVDWNGYMRDANATISAYNHQGAKFTPINAGNRVTEDTSMRDPNALISTYNHQEVQSIAMDDADEPLEFVEDYFVEAQTPEEYNVHDSILEKYDMRNRELIGQGGEGTVYLTREHETNKVVALKYLVHKAYPTTRRPPNEIERLESIGLGPSSGRKHLNILTILEWFPPVGRDQTTCAYGMEFCTLDDLEKFTWAHFHTPQNEYKRPHEALLRSLYIDMLQGLEFLHSTTTAEGAPKPALIHGDIKPANVLLAANHDLPGHWAYALPTAKLADFGGATEIPVLETVADWSEWSQPGRAKKIRQVLTPSWAPPQAMPGDGSLRFDAYSLLERLRPSTDVYSVAATVGFVATGLSAREGGGYEPGNTDILYWDKARARGDKWWKRNVSLVARNDLLPPAARLPDGASARQRRRAWPSARAKNLTTHPYMWPEKEYSLLFEMALNRGFEPDVTKRANVRTLLTWLRRGFEGYLRELIHGEGDVGVET</sequence>
<dbReference type="PROSITE" id="PS00108">
    <property type="entry name" value="PROTEIN_KINASE_ST"/>
    <property type="match status" value="1"/>
</dbReference>
<dbReference type="PANTHER" id="PTHR44167:SF24">
    <property type="entry name" value="SERINE_THREONINE-PROTEIN KINASE CHK2"/>
    <property type="match status" value="1"/>
</dbReference>
<dbReference type="Gene3D" id="3.30.200.20">
    <property type="entry name" value="Phosphorylase Kinase, domain 1"/>
    <property type="match status" value="1"/>
</dbReference>
<organism evidence="3 4">
    <name type="scientific">Phyllosticta citricarpa</name>
    <dbReference type="NCBI Taxonomy" id="55181"/>
    <lineage>
        <taxon>Eukaryota</taxon>
        <taxon>Fungi</taxon>
        <taxon>Dikarya</taxon>
        <taxon>Ascomycota</taxon>
        <taxon>Pezizomycotina</taxon>
        <taxon>Dothideomycetes</taxon>
        <taxon>Dothideomycetes incertae sedis</taxon>
        <taxon>Botryosphaeriales</taxon>
        <taxon>Phyllostictaceae</taxon>
        <taxon>Phyllosticta</taxon>
    </lineage>
</organism>
<dbReference type="CDD" id="cd00180">
    <property type="entry name" value="PKc"/>
    <property type="match status" value="1"/>
</dbReference>
<dbReference type="PROSITE" id="PS50011">
    <property type="entry name" value="PROTEIN_KINASE_DOM"/>
    <property type="match status" value="1"/>
</dbReference>
<feature type="domain" description="Protein kinase" evidence="2">
    <location>
        <begin position="192"/>
        <end position="567"/>
    </location>
</feature>
<name>A0ABR1M9Z1_9PEZI</name>
<evidence type="ECO:0000313" key="3">
    <source>
        <dbReference type="EMBL" id="KAK7543463.1"/>
    </source>
</evidence>
<accession>A0ABR1M9Z1</accession>
<dbReference type="PANTHER" id="PTHR44167">
    <property type="entry name" value="OVARIAN-SPECIFIC SERINE/THREONINE-PROTEIN KINASE LOK-RELATED"/>
    <property type="match status" value="1"/>
</dbReference>
<feature type="region of interest" description="Disordered" evidence="1">
    <location>
        <begin position="32"/>
        <end position="54"/>
    </location>
</feature>
<dbReference type="Gene3D" id="1.10.510.10">
    <property type="entry name" value="Transferase(Phosphotransferase) domain 1"/>
    <property type="match status" value="1"/>
</dbReference>
<keyword evidence="4" id="KW-1185">Reference proteome</keyword>
<protein>
    <submittedName>
        <fullName evidence="3">Kinase-like domain-containing protein</fullName>
    </submittedName>
</protein>
<dbReference type="SMART" id="SM00220">
    <property type="entry name" value="S_TKc"/>
    <property type="match status" value="1"/>
</dbReference>
<evidence type="ECO:0000259" key="2">
    <source>
        <dbReference type="PROSITE" id="PS50011"/>
    </source>
</evidence>
<reference evidence="3 4" key="1">
    <citation type="submission" date="2024-04" db="EMBL/GenBank/DDBJ databases">
        <title>Phyllosticta paracitricarpa is synonymous to the EU quarantine fungus P. citricarpa based on phylogenomic analyses.</title>
        <authorList>
            <consortium name="Lawrence Berkeley National Laboratory"/>
            <person name="Van Ingen-Buijs V.A."/>
            <person name="Van Westerhoven A.C."/>
            <person name="Haridas S."/>
            <person name="Skiadas P."/>
            <person name="Martin F."/>
            <person name="Groenewald J.Z."/>
            <person name="Crous P.W."/>
            <person name="Seidl M.F."/>
        </authorList>
    </citation>
    <scope>NUCLEOTIDE SEQUENCE [LARGE SCALE GENOMIC DNA]</scope>
    <source>
        <strain evidence="3 4">CBS 122670</strain>
    </source>
</reference>
<dbReference type="EMBL" id="JBBPDW010000020">
    <property type="protein sequence ID" value="KAK7543463.1"/>
    <property type="molecule type" value="Genomic_DNA"/>
</dbReference>
<comment type="caution">
    <text evidence="3">The sequence shown here is derived from an EMBL/GenBank/DDBJ whole genome shotgun (WGS) entry which is preliminary data.</text>
</comment>
<dbReference type="Pfam" id="PF00069">
    <property type="entry name" value="Pkinase"/>
    <property type="match status" value="1"/>
</dbReference>
<dbReference type="InterPro" id="IPR000719">
    <property type="entry name" value="Prot_kinase_dom"/>
</dbReference>
<proteinExistence type="predicted"/>
<dbReference type="InterPro" id="IPR011009">
    <property type="entry name" value="Kinase-like_dom_sf"/>
</dbReference>
<evidence type="ECO:0000256" key="1">
    <source>
        <dbReference type="SAM" id="MobiDB-lite"/>
    </source>
</evidence>
<dbReference type="Proteomes" id="UP001365128">
    <property type="component" value="Unassembled WGS sequence"/>
</dbReference>
<evidence type="ECO:0000313" key="4">
    <source>
        <dbReference type="Proteomes" id="UP001365128"/>
    </source>
</evidence>
<dbReference type="SUPFAM" id="SSF56112">
    <property type="entry name" value="Protein kinase-like (PK-like)"/>
    <property type="match status" value="1"/>
</dbReference>
<dbReference type="InterPro" id="IPR008271">
    <property type="entry name" value="Ser/Thr_kinase_AS"/>
</dbReference>
<gene>
    <name evidence="3" type="ORF">IWX46DRAFT_147540</name>
</gene>